<accession>A0A061JR43</accession>
<comment type="caution">
    <text evidence="2">The sequence shown here is derived from an EMBL/GenBank/DDBJ whole genome shotgun (WGS) entry which is preliminary data.</text>
</comment>
<evidence type="ECO:0000313" key="3">
    <source>
        <dbReference type="Proteomes" id="UP000026923"/>
    </source>
</evidence>
<proteinExistence type="predicted"/>
<dbReference type="EMBL" id="AMCZ02000005">
    <property type="protein sequence ID" value="EWC42182.1"/>
    <property type="molecule type" value="Genomic_DNA"/>
</dbReference>
<sequence>MLIGPDTSPGLGGSPRASEGGEQTDGPAPRPKVVEVDVQCAGEQQEGKHAVHGQAIEIDAAYQGLDGPCPGDFGAGLSAEPARQARVKYDRPGEMASANV</sequence>
<dbReference type="HOGENOM" id="CLU_2303587_0_0_6"/>
<evidence type="ECO:0000313" key="2">
    <source>
        <dbReference type="EMBL" id="EWC42182.1"/>
    </source>
</evidence>
<organism evidence="2 3">
    <name type="scientific">Stutzerimonas stutzeri KOS6</name>
    <dbReference type="NCBI Taxonomy" id="1218352"/>
    <lineage>
        <taxon>Bacteria</taxon>
        <taxon>Pseudomonadati</taxon>
        <taxon>Pseudomonadota</taxon>
        <taxon>Gammaproteobacteria</taxon>
        <taxon>Pseudomonadales</taxon>
        <taxon>Pseudomonadaceae</taxon>
        <taxon>Stutzerimonas</taxon>
    </lineage>
</organism>
<dbReference type="Proteomes" id="UP000026923">
    <property type="component" value="Unassembled WGS sequence"/>
</dbReference>
<feature type="region of interest" description="Disordered" evidence="1">
    <location>
        <begin position="1"/>
        <end position="32"/>
    </location>
</feature>
<evidence type="ECO:0000256" key="1">
    <source>
        <dbReference type="SAM" id="MobiDB-lite"/>
    </source>
</evidence>
<protein>
    <submittedName>
        <fullName evidence="2">Uncharacterized protein</fullName>
    </submittedName>
</protein>
<reference evidence="2 3" key="1">
    <citation type="journal article" date="2013" name="Genome Announc.">
        <title>Draft Genome of the Nitrogen-Fixing Bacterium Pseudomonas stutzeri Strain KOS6 Isolated from Industrial Hydrocarbon Sludge.</title>
        <authorList>
            <person name="Grigoryeva T.V."/>
            <person name="Laikov A.V."/>
            <person name="Naumova R.P."/>
            <person name="Manolov A.I."/>
            <person name="Larin A.K."/>
            <person name="Karpova I.Y."/>
            <person name="Semashko T.A."/>
            <person name="Alexeev D.G."/>
            <person name="Kostryukova E.S."/>
            <person name="Muller R."/>
            <person name="Govorun V.M."/>
        </authorList>
    </citation>
    <scope>NUCLEOTIDE SEQUENCE [LARGE SCALE GENOMIC DNA]</scope>
    <source>
        <strain evidence="2 3">KOS6</strain>
    </source>
</reference>
<name>A0A061JR43_STUST</name>
<gene>
    <name evidence="2" type="ORF">B597_006015</name>
</gene>
<dbReference type="AlphaFoldDB" id="A0A061JR43"/>